<evidence type="ECO:0000313" key="2">
    <source>
        <dbReference type="EMBL" id="STO26170.1"/>
    </source>
</evidence>
<dbReference type="Proteomes" id="UP000254374">
    <property type="component" value="Unassembled WGS sequence"/>
</dbReference>
<evidence type="ECO:0000313" key="1">
    <source>
        <dbReference type="EMBL" id="SIR86047.1"/>
    </source>
</evidence>
<dbReference type="GO" id="GO:0000271">
    <property type="term" value="P:polysaccharide biosynthetic process"/>
    <property type="evidence" value="ECO:0007669"/>
    <property type="project" value="InterPro"/>
</dbReference>
<gene>
    <name evidence="2" type="ORF">NCTC11401_03022</name>
    <name evidence="1" type="ORF">SAMN05421777_13114</name>
</gene>
<evidence type="ECO:0000313" key="4">
    <source>
        <dbReference type="Proteomes" id="UP000254374"/>
    </source>
</evidence>
<dbReference type="STRING" id="464.Lgor_3104"/>
<dbReference type="CDD" id="cd16441">
    <property type="entry name" value="beta_Kdo_transferase_KpsS"/>
    <property type="match status" value="1"/>
</dbReference>
<name>A0A377GMY5_9GAMM</name>
<dbReference type="EMBL" id="FTNL01000031">
    <property type="protein sequence ID" value="SIR86047.1"/>
    <property type="molecule type" value="Genomic_DNA"/>
</dbReference>
<accession>A0A377GMY5</accession>
<reference evidence="2 4" key="2">
    <citation type="submission" date="2018-06" db="EMBL/GenBank/DDBJ databases">
        <authorList>
            <consortium name="Pathogen Informatics"/>
            <person name="Doyle S."/>
        </authorList>
    </citation>
    <scope>NUCLEOTIDE SEQUENCE [LARGE SCALE GENOMIC DNA]</scope>
    <source>
        <strain evidence="2 4">NCTC11401</strain>
    </source>
</reference>
<dbReference type="RefSeq" id="WP_064276609.1">
    <property type="nucleotide sequence ID" value="NZ_CAAAIX010000033.1"/>
</dbReference>
<dbReference type="AlphaFoldDB" id="A0A377GMY5"/>
<evidence type="ECO:0000313" key="3">
    <source>
        <dbReference type="Proteomes" id="UP000186808"/>
    </source>
</evidence>
<dbReference type="GO" id="GO:0015774">
    <property type="term" value="P:polysaccharide transport"/>
    <property type="evidence" value="ECO:0007669"/>
    <property type="project" value="InterPro"/>
</dbReference>
<dbReference type="InterPro" id="IPR007833">
    <property type="entry name" value="Capsule_polysaccharide_synth"/>
</dbReference>
<proteinExistence type="predicted"/>
<organism evidence="2 4">
    <name type="scientific">Fluoribacter gormanii</name>
    <dbReference type="NCBI Taxonomy" id="464"/>
    <lineage>
        <taxon>Bacteria</taxon>
        <taxon>Pseudomonadati</taxon>
        <taxon>Pseudomonadota</taxon>
        <taxon>Gammaproteobacteria</taxon>
        <taxon>Legionellales</taxon>
        <taxon>Legionellaceae</taxon>
        <taxon>Fluoribacter</taxon>
    </lineage>
</organism>
<keyword evidence="3" id="KW-1185">Reference proteome</keyword>
<dbReference type="Proteomes" id="UP000186808">
    <property type="component" value="Unassembled WGS sequence"/>
</dbReference>
<sequence length="418" mass="48759">MYENRCNSIFQGKNILLLQGPVGPFFAHLAASLKAQGARVYKINFNAGDCLFFLFGAVTYRQSIEEWPLWLEDFLQRFDIDIIFQYGDCRPIHRIATEIAARHGIEVAVFEEGYIRPNFVTLEYMGVNANSHAITHFHSTEERYQEFQYQEQQIGRAYWQMVWYGFCYFTVGGIGKFLFKNNIHHRPLTILEAGVWLRSAWRKYWYKWREADIEQQLLGGLRKRYFLVPLQVFSDYQVTTHSGFKEVEQFIEHIIDSFAQASMNDTFLVFKHHPMDRGYVNYTDVIRRLAIKAQIKERVMYIHDQHLPSLLENALGVVVINSSVGISALHHNVPTFVCGNCFYNIPGLTYQGTLDDFWISASHTAVDRDLYKKFLNFIITKTQLNGSFYKRFKKDASFAGLIVQKSNAFFLKVDNKQS</sequence>
<dbReference type="SUPFAM" id="SSF53756">
    <property type="entry name" value="UDP-Glycosyltransferase/glycogen phosphorylase"/>
    <property type="match status" value="1"/>
</dbReference>
<dbReference type="OrthoDB" id="9794206at2"/>
<protein>
    <submittedName>
        <fullName evidence="1">Capsular polysaccharide export protein</fullName>
    </submittedName>
    <submittedName>
        <fullName evidence="2">Capsule polysaccharide biosynthesis protein</fullName>
    </submittedName>
</protein>
<dbReference type="EMBL" id="UGGV01000001">
    <property type="protein sequence ID" value="STO26170.1"/>
    <property type="molecule type" value="Genomic_DNA"/>
</dbReference>
<reference evidence="1 3" key="1">
    <citation type="submission" date="2017-01" db="EMBL/GenBank/DDBJ databases">
        <authorList>
            <person name="Varghese N."/>
            <person name="Submissions S."/>
        </authorList>
    </citation>
    <scope>NUCLEOTIDE SEQUENCE [LARGE SCALE GENOMIC DNA]</scope>
    <source>
        <strain evidence="1 3">ATCC 33342</strain>
    </source>
</reference>
<dbReference type="Pfam" id="PF05159">
    <property type="entry name" value="Capsule_synth"/>
    <property type="match status" value="1"/>
</dbReference>